<protein>
    <submittedName>
        <fullName evidence="2">Uncharacterized protein</fullName>
    </submittedName>
</protein>
<feature type="transmembrane region" description="Helical" evidence="1">
    <location>
        <begin position="21"/>
        <end position="43"/>
    </location>
</feature>
<reference evidence="3" key="1">
    <citation type="submission" date="2016-10" db="EMBL/GenBank/DDBJ databases">
        <authorList>
            <person name="Varghese N."/>
            <person name="Submissions S."/>
        </authorList>
    </citation>
    <scope>NUCLEOTIDE SEQUENCE [LARGE SCALE GENOMIC DNA]</scope>
    <source>
        <strain evidence="3">JCM 10271</strain>
    </source>
</reference>
<sequence length="102" mass="11821">MMWRLPKSQQGWDPRPAVAKELFSIIEAVFSAALTFTEIFMLFDALQMHHELLEVAERQRVVSTMLLGCLPGSYMVFSMRKYFVARTRSEIRRLGVLQIVTP</sequence>
<feature type="transmembrane region" description="Helical" evidence="1">
    <location>
        <begin position="63"/>
        <end position="83"/>
    </location>
</feature>
<evidence type="ECO:0000313" key="3">
    <source>
        <dbReference type="Proteomes" id="UP000243106"/>
    </source>
</evidence>
<accession>A0A1I6A7I4</accession>
<dbReference type="RefSeq" id="WP_093015029.1">
    <property type="nucleotide sequence ID" value="NZ_FOXV01000015.1"/>
</dbReference>
<keyword evidence="1" id="KW-1133">Transmembrane helix</keyword>
<evidence type="ECO:0000256" key="1">
    <source>
        <dbReference type="SAM" id="Phobius"/>
    </source>
</evidence>
<dbReference type="AlphaFoldDB" id="A0A1I6A7I4"/>
<gene>
    <name evidence="2" type="ORF">SAMN05421853_11583</name>
</gene>
<keyword evidence="1" id="KW-0812">Transmembrane</keyword>
<evidence type="ECO:0000313" key="2">
    <source>
        <dbReference type="EMBL" id="SFQ64593.1"/>
    </source>
</evidence>
<dbReference type="Proteomes" id="UP000243106">
    <property type="component" value="Unassembled WGS sequence"/>
</dbReference>
<organism evidence="2 3">
    <name type="scientific">Roseivivax halotolerans</name>
    <dbReference type="NCBI Taxonomy" id="93684"/>
    <lineage>
        <taxon>Bacteria</taxon>
        <taxon>Pseudomonadati</taxon>
        <taxon>Pseudomonadota</taxon>
        <taxon>Alphaproteobacteria</taxon>
        <taxon>Rhodobacterales</taxon>
        <taxon>Roseobacteraceae</taxon>
        <taxon>Roseivivax</taxon>
    </lineage>
</organism>
<keyword evidence="3" id="KW-1185">Reference proteome</keyword>
<dbReference type="EMBL" id="FOXV01000015">
    <property type="protein sequence ID" value="SFQ64593.1"/>
    <property type="molecule type" value="Genomic_DNA"/>
</dbReference>
<proteinExistence type="predicted"/>
<name>A0A1I6A7I4_9RHOB</name>
<keyword evidence="1" id="KW-0472">Membrane</keyword>